<evidence type="ECO:0000259" key="2">
    <source>
        <dbReference type="PROSITE" id="PS50883"/>
    </source>
</evidence>
<sequence>MNNRQLLQVDNQFFSKRFSHIVWATQIAFLVGVFNAIFLRGGPVFADNALGVRLDIAMLSSATVLTFGVLVLLRLGKTVLASSAYLWMLLIMMIIVSWVEGGLYSLAILSFPLMFVFSALFAELKQFLLLFITASIALVLFGLNHMYDWYPAPADMMVHGVARIVGGLVITVVSGYVAWLLGRDIKQSLSKLQQENQRVVESQKVIKQLAETDSLTGLLNRNAAENTYQKLLSGLQYKGEKIVFYFIDLDNFKDINDLFDHHAGDRLLITIADRLKALIGPEDVACRLGGDEFVVIVKTTEGCDFDGFAKQLIDAIAKPFSLVGTQVGVTASIGITVTNNRSSTFDDVRKKADMAMYKAKQSGKNKYHYYSSELDEEYMRNLNILTGLKDAVSNDLLDLHFQPKVSLSSDKIAGAEALLRWSRGNPHSIRPDEFIPIIESTELIHNIGAWVIQESCRACKQWHDAGHHITVAANVSALQLTRANFYDIVVNALEESGLEPHYLEIELTEHLLIQENKLVKHQLAALTSLGVSLFIDDFGTGYSNMNYLTRINVDALKLDKSFISQIADSDDYRVIVTAIIRMAQVLGMQVVAEGIETEAVRKLLCGLDCDYAQGYLWSKPVENKQFMDLLESNLAHDICLTA</sequence>
<dbReference type="PROSITE" id="PS50887">
    <property type="entry name" value="GGDEF"/>
    <property type="match status" value="1"/>
</dbReference>
<dbReference type="SUPFAM" id="SSF141868">
    <property type="entry name" value="EAL domain-like"/>
    <property type="match status" value="1"/>
</dbReference>
<accession>A0A317CPY9</accession>
<keyword evidence="1" id="KW-0472">Membrane</keyword>
<evidence type="ECO:0000313" key="5">
    <source>
        <dbReference type="Proteomes" id="UP000245539"/>
    </source>
</evidence>
<feature type="transmembrane region" description="Helical" evidence="1">
    <location>
        <begin position="159"/>
        <end position="181"/>
    </location>
</feature>
<feature type="transmembrane region" description="Helical" evidence="1">
    <location>
        <begin position="21"/>
        <end position="38"/>
    </location>
</feature>
<evidence type="ECO:0000256" key="1">
    <source>
        <dbReference type="SAM" id="Phobius"/>
    </source>
</evidence>
<dbReference type="InterPro" id="IPR052155">
    <property type="entry name" value="Biofilm_reg_signaling"/>
</dbReference>
<dbReference type="InterPro" id="IPR035919">
    <property type="entry name" value="EAL_sf"/>
</dbReference>
<organism evidence="4 5">
    <name type="scientific">Leucothrix pacifica</name>
    <dbReference type="NCBI Taxonomy" id="1247513"/>
    <lineage>
        <taxon>Bacteria</taxon>
        <taxon>Pseudomonadati</taxon>
        <taxon>Pseudomonadota</taxon>
        <taxon>Gammaproteobacteria</taxon>
        <taxon>Thiotrichales</taxon>
        <taxon>Thiotrichaceae</taxon>
        <taxon>Leucothrix</taxon>
    </lineage>
</organism>
<dbReference type="PANTHER" id="PTHR44757:SF2">
    <property type="entry name" value="BIOFILM ARCHITECTURE MAINTENANCE PROTEIN MBAA"/>
    <property type="match status" value="1"/>
</dbReference>
<dbReference type="SUPFAM" id="SSF55073">
    <property type="entry name" value="Nucleotide cyclase"/>
    <property type="match status" value="1"/>
</dbReference>
<feature type="transmembrane region" description="Helical" evidence="1">
    <location>
        <begin position="127"/>
        <end position="147"/>
    </location>
</feature>
<dbReference type="AlphaFoldDB" id="A0A317CPY9"/>
<dbReference type="CDD" id="cd01948">
    <property type="entry name" value="EAL"/>
    <property type="match status" value="1"/>
</dbReference>
<dbReference type="OrthoDB" id="9813913at2"/>
<dbReference type="NCBIfam" id="TIGR00254">
    <property type="entry name" value="GGDEF"/>
    <property type="match status" value="1"/>
</dbReference>
<dbReference type="EMBL" id="QGKM01000005">
    <property type="protein sequence ID" value="PWR00258.1"/>
    <property type="molecule type" value="Genomic_DNA"/>
</dbReference>
<dbReference type="PANTHER" id="PTHR44757">
    <property type="entry name" value="DIGUANYLATE CYCLASE DGCP"/>
    <property type="match status" value="1"/>
</dbReference>
<dbReference type="InterPro" id="IPR001633">
    <property type="entry name" value="EAL_dom"/>
</dbReference>
<feature type="transmembrane region" description="Helical" evidence="1">
    <location>
        <begin position="79"/>
        <end position="98"/>
    </location>
</feature>
<dbReference type="InterPro" id="IPR000160">
    <property type="entry name" value="GGDEF_dom"/>
</dbReference>
<feature type="domain" description="GGDEF" evidence="3">
    <location>
        <begin position="240"/>
        <end position="372"/>
    </location>
</feature>
<reference evidence="4 5" key="1">
    <citation type="submission" date="2018-05" db="EMBL/GenBank/DDBJ databases">
        <title>Leucothrix arctica sp. nov., isolated from Arctic seawater.</title>
        <authorList>
            <person name="Choi A."/>
            <person name="Baek K."/>
        </authorList>
    </citation>
    <scope>NUCLEOTIDE SEQUENCE [LARGE SCALE GENOMIC DNA]</scope>
    <source>
        <strain evidence="4 5">JCM 18388</strain>
    </source>
</reference>
<keyword evidence="1" id="KW-0812">Transmembrane</keyword>
<evidence type="ECO:0000259" key="3">
    <source>
        <dbReference type="PROSITE" id="PS50887"/>
    </source>
</evidence>
<keyword evidence="1" id="KW-1133">Transmembrane helix</keyword>
<dbReference type="SMART" id="SM00267">
    <property type="entry name" value="GGDEF"/>
    <property type="match status" value="1"/>
</dbReference>
<protein>
    <recommendedName>
        <fullName evidence="6">GGDEF-domain containing protein</fullName>
    </recommendedName>
</protein>
<dbReference type="InterPro" id="IPR029787">
    <property type="entry name" value="Nucleotide_cyclase"/>
</dbReference>
<dbReference type="PROSITE" id="PS50883">
    <property type="entry name" value="EAL"/>
    <property type="match status" value="1"/>
</dbReference>
<evidence type="ECO:0008006" key="6">
    <source>
        <dbReference type="Google" id="ProtNLM"/>
    </source>
</evidence>
<dbReference type="Gene3D" id="3.30.70.270">
    <property type="match status" value="1"/>
</dbReference>
<evidence type="ECO:0000313" key="4">
    <source>
        <dbReference type="EMBL" id="PWR00258.1"/>
    </source>
</evidence>
<keyword evidence="5" id="KW-1185">Reference proteome</keyword>
<dbReference type="Pfam" id="PF00990">
    <property type="entry name" value="GGDEF"/>
    <property type="match status" value="1"/>
</dbReference>
<dbReference type="RefSeq" id="WP_109836312.1">
    <property type="nucleotide sequence ID" value="NZ_QGKM01000005.1"/>
</dbReference>
<feature type="domain" description="EAL" evidence="2">
    <location>
        <begin position="381"/>
        <end position="634"/>
    </location>
</feature>
<dbReference type="Pfam" id="PF00563">
    <property type="entry name" value="EAL"/>
    <property type="match status" value="1"/>
</dbReference>
<comment type="caution">
    <text evidence="4">The sequence shown here is derived from an EMBL/GenBank/DDBJ whole genome shotgun (WGS) entry which is preliminary data.</text>
</comment>
<dbReference type="Gene3D" id="3.20.20.450">
    <property type="entry name" value="EAL domain"/>
    <property type="match status" value="1"/>
</dbReference>
<dbReference type="Proteomes" id="UP000245539">
    <property type="component" value="Unassembled WGS sequence"/>
</dbReference>
<dbReference type="SMART" id="SM00052">
    <property type="entry name" value="EAL"/>
    <property type="match status" value="1"/>
</dbReference>
<name>A0A317CPY9_9GAMM</name>
<dbReference type="CDD" id="cd01949">
    <property type="entry name" value="GGDEF"/>
    <property type="match status" value="1"/>
</dbReference>
<feature type="transmembrane region" description="Helical" evidence="1">
    <location>
        <begin position="50"/>
        <end position="72"/>
    </location>
</feature>
<gene>
    <name evidence="4" type="ORF">DKW60_03715</name>
</gene>
<proteinExistence type="predicted"/>
<dbReference type="InterPro" id="IPR043128">
    <property type="entry name" value="Rev_trsase/Diguanyl_cyclase"/>
</dbReference>